<keyword evidence="2" id="KW-1185">Reference proteome</keyword>
<sequence length="71" mass="8147">MKKDVVQVIIQPTQEVVDLKVDVSDYLDDGEEIVLLIFEDLSKFKFEKINMKYKIDATGKGGLDCFNFQAM</sequence>
<name>A0ACC0L5N9_RHOML</name>
<dbReference type="Proteomes" id="UP001062846">
    <property type="component" value="Chromosome 13"/>
</dbReference>
<evidence type="ECO:0000313" key="1">
    <source>
        <dbReference type="EMBL" id="KAI8524036.1"/>
    </source>
</evidence>
<comment type="caution">
    <text evidence="1">The sequence shown here is derived from an EMBL/GenBank/DDBJ whole genome shotgun (WGS) entry which is preliminary data.</text>
</comment>
<evidence type="ECO:0000313" key="2">
    <source>
        <dbReference type="Proteomes" id="UP001062846"/>
    </source>
</evidence>
<accession>A0ACC0L5N9</accession>
<proteinExistence type="predicted"/>
<organism evidence="1 2">
    <name type="scientific">Rhododendron molle</name>
    <name type="common">Chinese azalea</name>
    <name type="synonym">Azalea mollis</name>
    <dbReference type="NCBI Taxonomy" id="49168"/>
    <lineage>
        <taxon>Eukaryota</taxon>
        <taxon>Viridiplantae</taxon>
        <taxon>Streptophyta</taxon>
        <taxon>Embryophyta</taxon>
        <taxon>Tracheophyta</taxon>
        <taxon>Spermatophyta</taxon>
        <taxon>Magnoliopsida</taxon>
        <taxon>eudicotyledons</taxon>
        <taxon>Gunneridae</taxon>
        <taxon>Pentapetalae</taxon>
        <taxon>asterids</taxon>
        <taxon>Ericales</taxon>
        <taxon>Ericaceae</taxon>
        <taxon>Ericoideae</taxon>
        <taxon>Rhodoreae</taxon>
        <taxon>Rhododendron</taxon>
    </lineage>
</organism>
<protein>
    <submittedName>
        <fullName evidence="1">Uncharacterized protein</fullName>
    </submittedName>
</protein>
<dbReference type="EMBL" id="CM046400">
    <property type="protein sequence ID" value="KAI8524036.1"/>
    <property type="molecule type" value="Genomic_DNA"/>
</dbReference>
<gene>
    <name evidence="1" type="ORF">RHMOL_Rhmol13G0118100</name>
</gene>
<reference evidence="1" key="1">
    <citation type="submission" date="2022-02" db="EMBL/GenBank/DDBJ databases">
        <title>Plant Genome Project.</title>
        <authorList>
            <person name="Zhang R.-G."/>
        </authorList>
    </citation>
    <scope>NUCLEOTIDE SEQUENCE</scope>
    <source>
        <strain evidence="1">AT1</strain>
    </source>
</reference>